<name>A0A3M9MY95_9BACT</name>
<dbReference type="Gene3D" id="2.140.10.30">
    <property type="entry name" value="Dipeptidylpeptidase IV, N-terminal domain"/>
    <property type="match status" value="1"/>
</dbReference>
<dbReference type="InterPro" id="IPR002469">
    <property type="entry name" value="Peptidase_S9B_N"/>
</dbReference>
<dbReference type="Pfam" id="PF00326">
    <property type="entry name" value="Peptidase_S9"/>
    <property type="match status" value="1"/>
</dbReference>
<accession>A0A3M9MY95</accession>
<evidence type="ECO:0000313" key="4">
    <source>
        <dbReference type="EMBL" id="RNI30107.1"/>
    </source>
</evidence>
<dbReference type="Gene3D" id="3.40.50.1820">
    <property type="entry name" value="alpha/beta hydrolase"/>
    <property type="match status" value="1"/>
</dbReference>
<proteinExistence type="predicted"/>
<sequence length="834" mass="95633">MRIFYLLAALLLTCQVGHAQSGPSKANYQMAARFSPKKLEKLIFTTSLDPHWLKQTDRFWYMYESSNGKNWYIVDPATKSKQAIFNTDQLAAAITMVVRDPFDAQHLPLENLKFTADEKNVQFEVKSTIDQVKKDRIDKKAADSLEKKTFYFQYNLATRKLTELKDYEKPKQKPRWASISPDQKFVVFAKEHNLYWMDRANYEKALKNEKDSTIVETKFTTDGVENYSYGDNSGETNVEREKNRKNRKPAFIMWSPDSKYFIMTRTDARKVKDLWVLHNTAAGRPALETYKYHMPGEKEAPIRELLLFNFADKTSKKISTTAFKDQEISVWPAPAKQSSRDDEFRASLWHGTNQKVYFTRTSRDLKKIDVLVLDVPSGTVKPLIEERFNTYVEVSRVGLVNGGNELIHWSERDGWGHFYLYDGNGKFKNQITSGSYHCEEIIGIDDKARVLYFTANGREAKEDPYYLHLYRINFDGSGLKLLNSGNFDHQVSMSDSRKFFVNNSSRVNTVPKTALYNQNGKKVMDLETADLSRLLATPYKFPEPFTVKADDGITDLYGVMYKPFDFDSTKKYPVIEYVYPGPQTEAVNKAFGRSMDRIDRLAQLGFIVVTVGNRGGHPARSKWYHTYGYGNLRDYGLADKKATLEQLADRHPFIDLSRVGITGHSGGGFMSTAAMLVYPDFFKVAVSGAGNHENSIYNRWWSEKHHGVKEVISAKGDTTFQYSIDKNADLAKNLKGNLLLVTGDVDNNVHPANTIRMADALIKANKRFDFILMPGQRHGFGNMTEYFFWMMGDYFSKHLLGDYSQTVDITEMNREIELTNKKPQSTRAAEPEAE</sequence>
<evidence type="ECO:0000259" key="2">
    <source>
        <dbReference type="Pfam" id="PF00326"/>
    </source>
</evidence>
<keyword evidence="1" id="KW-0732">Signal</keyword>
<feature type="chain" id="PRO_5018313041" evidence="1">
    <location>
        <begin position="20"/>
        <end position="834"/>
    </location>
</feature>
<dbReference type="RefSeq" id="WP_123133187.1">
    <property type="nucleotide sequence ID" value="NZ_RJJE01000009.1"/>
</dbReference>
<dbReference type="InterPro" id="IPR029058">
    <property type="entry name" value="AB_hydrolase_fold"/>
</dbReference>
<dbReference type="AlphaFoldDB" id="A0A3M9MY95"/>
<evidence type="ECO:0000313" key="5">
    <source>
        <dbReference type="Proteomes" id="UP000271010"/>
    </source>
</evidence>
<dbReference type="SUPFAM" id="SSF53474">
    <property type="entry name" value="alpha/beta-Hydrolases"/>
    <property type="match status" value="1"/>
</dbReference>
<feature type="signal peptide" evidence="1">
    <location>
        <begin position="1"/>
        <end position="19"/>
    </location>
</feature>
<reference evidence="4 5" key="1">
    <citation type="submission" date="2018-11" db="EMBL/GenBank/DDBJ databases">
        <title>Rufibacter latericius sp. nov., isolated from water in Baiyang Lake.</title>
        <authorList>
            <person name="Yang Y."/>
        </authorList>
    </citation>
    <scope>NUCLEOTIDE SEQUENCE [LARGE SCALE GENOMIC DNA]</scope>
    <source>
        <strain evidence="4 5">MCC P1</strain>
    </source>
</reference>
<gene>
    <name evidence="4" type="ORF">EFA69_11405</name>
</gene>
<evidence type="ECO:0000259" key="3">
    <source>
        <dbReference type="Pfam" id="PF00930"/>
    </source>
</evidence>
<dbReference type="Pfam" id="PF00930">
    <property type="entry name" value="DPPIV_N"/>
    <property type="match status" value="1"/>
</dbReference>
<dbReference type="GO" id="GO:0006508">
    <property type="term" value="P:proteolysis"/>
    <property type="evidence" value="ECO:0007669"/>
    <property type="project" value="InterPro"/>
</dbReference>
<feature type="domain" description="Peptidase S9 prolyl oligopeptidase catalytic" evidence="2">
    <location>
        <begin position="599"/>
        <end position="784"/>
    </location>
</feature>
<dbReference type="GO" id="GO:0008239">
    <property type="term" value="F:dipeptidyl-peptidase activity"/>
    <property type="evidence" value="ECO:0007669"/>
    <property type="project" value="TreeGrafter"/>
</dbReference>
<dbReference type="PANTHER" id="PTHR11731:SF193">
    <property type="entry name" value="DIPEPTIDYL PEPTIDASE 9"/>
    <property type="match status" value="1"/>
</dbReference>
<dbReference type="PANTHER" id="PTHR11731">
    <property type="entry name" value="PROTEASE FAMILY S9B,C DIPEPTIDYL-PEPTIDASE IV-RELATED"/>
    <property type="match status" value="1"/>
</dbReference>
<dbReference type="Proteomes" id="UP000271010">
    <property type="component" value="Unassembled WGS sequence"/>
</dbReference>
<dbReference type="SUPFAM" id="SSF82171">
    <property type="entry name" value="DPP6 N-terminal domain-like"/>
    <property type="match status" value="1"/>
</dbReference>
<dbReference type="InterPro" id="IPR001375">
    <property type="entry name" value="Peptidase_S9_cat"/>
</dbReference>
<organism evidence="4 5">
    <name type="scientific">Rufibacter immobilis</name>
    <dbReference type="NCBI Taxonomy" id="1348778"/>
    <lineage>
        <taxon>Bacteria</taxon>
        <taxon>Pseudomonadati</taxon>
        <taxon>Bacteroidota</taxon>
        <taxon>Cytophagia</taxon>
        <taxon>Cytophagales</taxon>
        <taxon>Hymenobacteraceae</taxon>
        <taxon>Rufibacter</taxon>
    </lineage>
</organism>
<dbReference type="OrthoDB" id="9812921at2"/>
<keyword evidence="5" id="KW-1185">Reference proteome</keyword>
<dbReference type="GO" id="GO:0008236">
    <property type="term" value="F:serine-type peptidase activity"/>
    <property type="evidence" value="ECO:0007669"/>
    <property type="project" value="InterPro"/>
</dbReference>
<feature type="domain" description="Dipeptidylpeptidase IV N-terminal" evidence="3">
    <location>
        <begin position="150"/>
        <end position="509"/>
    </location>
</feature>
<evidence type="ECO:0000256" key="1">
    <source>
        <dbReference type="SAM" id="SignalP"/>
    </source>
</evidence>
<dbReference type="EMBL" id="RJJE01000009">
    <property type="protein sequence ID" value="RNI30107.1"/>
    <property type="molecule type" value="Genomic_DNA"/>
</dbReference>
<comment type="caution">
    <text evidence="4">The sequence shown here is derived from an EMBL/GenBank/DDBJ whole genome shotgun (WGS) entry which is preliminary data.</text>
</comment>
<dbReference type="InterPro" id="IPR050278">
    <property type="entry name" value="Serine_Prot_S9B/DPPIV"/>
</dbReference>
<protein>
    <submittedName>
        <fullName evidence="4">S9 family peptidase</fullName>
    </submittedName>
</protein>